<gene>
    <name evidence="2" type="ORF">GJV82_14585</name>
</gene>
<accession>A0A6N7ZL59</accession>
<evidence type="ECO:0000313" key="3">
    <source>
        <dbReference type="Proteomes" id="UP000440668"/>
    </source>
</evidence>
<proteinExistence type="predicted"/>
<comment type="caution">
    <text evidence="2">The sequence shown here is derived from an EMBL/GenBank/DDBJ whole genome shotgun (WGS) entry which is preliminary data.</text>
</comment>
<sequence>MLPPEVREHAWDTALTGYSQAALTLTRHTDWETEAAATKVREARARSQEHNRDQDVKQVVEEFRARVVAQNAVRTREVDEQAQRLDAHERRTTGILAVATGLQVLAIFTVTAGDLLVG</sequence>
<protein>
    <submittedName>
        <fullName evidence="2">Uncharacterized protein</fullName>
    </submittedName>
</protein>
<evidence type="ECO:0000256" key="1">
    <source>
        <dbReference type="SAM" id="Phobius"/>
    </source>
</evidence>
<feature type="transmembrane region" description="Helical" evidence="1">
    <location>
        <begin position="94"/>
        <end position="117"/>
    </location>
</feature>
<dbReference type="AlphaFoldDB" id="A0A6N7ZL59"/>
<dbReference type="Proteomes" id="UP000440668">
    <property type="component" value="Unassembled WGS sequence"/>
</dbReference>
<keyword evidence="1" id="KW-1133">Transmembrane helix</keyword>
<evidence type="ECO:0000313" key="2">
    <source>
        <dbReference type="EMBL" id="MTG90156.1"/>
    </source>
</evidence>
<reference evidence="2 3" key="1">
    <citation type="submission" date="2019-11" db="EMBL/GenBank/DDBJ databases">
        <title>Cellulosimicrobium composti sp. nov. isolated from a compost.</title>
        <authorList>
            <person name="Yang Y."/>
        </authorList>
    </citation>
    <scope>NUCLEOTIDE SEQUENCE [LARGE SCALE GENOMIC DNA]</scope>
    <source>
        <strain evidence="2 3">BIT-GX5</strain>
    </source>
</reference>
<keyword evidence="1" id="KW-0472">Membrane</keyword>
<name>A0A6N7ZL59_9MICO</name>
<organism evidence="2 3">
    <name type="scientific">Cellulosimicrobium composti</name>
    <dbReference type="NCBI Taxonomy" id="2672572"/>
    <lineage>
        <taxon>Bacteria</taxon>
        <taxon>Bacillati</taxon>
        <taxon>Actinomycetota</taxon>
        <taxon>Actinomycetes</taxon>
        <taxon>Micrococcales</taxon>
        <taxon>Promicromonosporaceae</taxon>
        <taxon>Cellulosimicrobium</taxon>
    </lineage>
</organism>
<dbReference type="EMBL" id="WMKA01000039">
    <property type="protein sequence ID" value="MTG90156.1"/>
    <property type="molecule type" value="Genomic_DNA"/>
</dbReference>
<keyword evidence="1" id="KW-0812">Transmembrane</keyword>